<organism evidence="1">
    <name type="scientific">Aegilops tauschii</name>
    <name type="common">Tausch's goatgrass</name>
    <name type="synonym">Aegilops squarrosa</name>
    <dbReference type="NCBI Taxonomy" id="37682"/>
    <lineage>
        <taxon>Eukaryota</taxon>
        <taxon>Viridiplantae</taxon>
        <taxon>Streptophyta</taxon>
        <taxon>Embryophyta</taxon>
        <taxon>Tracheophyta</taxon>
        <taxon>Spermatophyta</taxon>
        <taxon>Magnoliopsida</taxon>
        <taxon>Liliopsida</taxon>
        <taxon>Poales</taxon>
        <taxon>Poaceae</taxon>
        <taxon>BOP clade</taxon>
        <taxon>Pooideae</taxon>
        <taxon>Triticodae</taxon>
        <taxon>Triticeae</taxon>
        <taxon>Triticinae</taxon>
        <taxon>Aegilops</taxon>
    </lineage>
</organism>
<protein>
    <submittedName>
        <fullName evidence="1">Uncharacterized protein</fullName>
    </submittedName>
</protein>
<accession>R7W9E1</accession>
<reference evidence="1" key="1">
    <citation type="submission" date="2015-06" db="UniProtKB">
        <authorList>
            <consortium name="EnsemblPlants"/>
        </authorList>
    </citation>
    <scope>IDENTIFICATION</scope>
</reference>
<name>R7W9E1_AEGTA</name>
<dbReference type="EnsemblPlants" id="EMT18767">
    <property type="protein sequence ID" value="EMT18767"/>
    <property type="gene ID" value="F775_00188"/>
</dbReference>
<evidence type="ECO:0000313" key="1">
    <source>
        <dbReference type="EnsemblPlants" id="EMT18767"/>
    </source>
</evidence>
<dbReference type="AlphaFoldDB" id="R7W9E1"/>
<proteinExistence type="predicted"/>
<sequence>MPMHSNPRTTMMEVASQPSDECLLVSLSFTDILGLLGAESRSPIIIRDEKRREAREEMHRNGSRKYEWLIPQWCTMHLWQENEWQFAQIIFITSIRSLALQPSSEIKMWPDKRVHIVATAWEPVSRRMAKITWNLMKWGDHLRLTTKKYTVINITSRSHPGSSVMVSMKGVLGENPSLYKRFNNLFNAPMNLCMNISCCNCRFIFAADSAHFSALPAYQKHGKEEVLMQLAPKISSSRMKAEHSLDLVIPLGYECKIFSREEASQQEKQAAAPAQQISLDREPFCINPALHKAQLPG</sequence>